<dbReference type="RefSeq" id="WP_084859080.1">
    <property type="nucleotide sequence ID" value="NZ_JAZGOE010000001.1"/>
</dbReference>
<dbReference type="OrthoDB" id="7033338at2"/>
<dbReference type="Proteomes" id="UP000193675">
    <property type="component" value="Unassembled WGS sequence"/>
</dbReference>
<evidence type="ECO:0000256" key="1">
    <source>
        <dbReference type="SAM" id="MobiDB-lite"/>
    </source>
</evidence>
<gene>
    <name evidence="2" type="ORF">B7H17_24135</name>
</gene>
<protein>
    <submittedName>
        <fullName evidence="2">Uncharacterized protein</fullName>
    </submittedName>
</protein>
<name>A0A1X0ZMC8_PSEPU</name>
<reference evidence="2 3" key="1">
    <citation type="submission" date="2017-04" db="EMBL/GenBank/DDBJ databases">
        <title>Presence of VIM-2 positive Pseudomonas species in chickens and their surrounding environment.</title>
        <authorList>
            <person name="Zhang R."/>
        </authorList>
    </citation>
    <scope>NUCLEOTIDE SEQUENCE [LARGE SCALE GENOMIC DNA]</scope>
    <source>
        <strain evidence="2 3">DZ-C18</strain>
    </source>
</reference>
<dbReference type="AlphaFoldDB" id="A0A1X0ZMC8"/>
<evidence type="ECO:0000313" key="2">
    <source>
        <dbReference type="EMBL" id="ORL58630.1"/>
    </source>
</evidence>
<evidence type="ECO:0000313" key="3">
    <source>
        <dbReference type="Proteomes" id="UP000193675"/>
    </source>
</evidence>
<proteinExistence type="predicted"/>
<organism evidence="2 3">
    <name type="scientific">Pseudomonas putida</name>
    <name type="common">Arthrobacter siderocapsulatus</name>
    <dbReference type="NCBI Taxonomy" id="303"/>
    <lineage>
        <taxon>Bacteria</taxon>
        <taxon>Pseudomonadati</taxon>
        <taxon>Pseudomonadota</taxon>
        <taxon>Gammaproteobacteria</taxon>
        <taxon>Pseudomonadales</taxon>
        <taxon>Pseudomonadaceae</taxon>
        <taxon>Pseudomonas</taxon>
    </lineage>
</organism>
<comment type="caution">
    <text evidence="2">The sequence shown here is derived from an EMBL/GenBank/DDBJ whole genome shotgun (WGS) entry which is preliminary data.</text>
</comment>
<feature type="region of interest" description="Disordered" evidence="1">
    <location>
        <begin position="68"/>
        <end position="93"/>
    </location>
</feature>
<sequence>MNPLELAKAWLTDEKPSTEEIQQSIDNLCHQVARPPAGVSVKQLHAAIAHLMGVIGRDLSELVLPDAPPKAELDLGPLGGQDDDSVTPLSPAERRQRFEELKIDLRAPF</sequence>
<dbReference type="EMBL" id="NBWC01000049">
    <property type="protein sequence ID" value="ORL58630.1"/>
    <property type="molecule type" value="Genomic_DNA"/>
</dbReference>
<accession>A0A1X0ZMC8</accession>